<accession>A0A4T0UR92</accession>
<gene>
    <name evidence="1" type="ORF">E5K04_11670</name>
</gene>
<proteinExistence type="predicted"/>
<dbReference type="EMBL" id="STGJ01000012">
    <property type="protein sequence ID" value="TIC81237.1"/>
    <property type="molecule type" value="Genomic_DNA"/>
</dbReference>
<dbReference type="Proteomes" id="UP000308891">
    <property type="component" value="Unassembled WGS sequence"/>
</dbReference>
<evidence type="ECO:0008006" key="3">
    <source>
        <dbReference type="Google" id="ProtNLM"/>
    </source>
</evidence>
<name>A0A4T0UR92_9NEIS</name>
<evidence type="ECO:0000313" key="1">
    <source>
        <dbReference type="EMBL" id="TIC81237.1"/>
    </source>
</evidence>
<evidence type="ECO:0000313" key="2">
    <source>
        <dbReference type="Proteomes" id="UP000308891"/>
    </source>
</evidence>
<protein>
    <recommendedName>
        <fullName evidence="3">Transmembrane protein</fullName>
    </recommendedName>
</protein>
<dbReference type="AlphaFoldDB" id="A0A4T0UR92"/>
<dbReference type="OrthoDB" id="9180342at2"/>
<reference evidence="1 2" key="1">
    <citation type="submission" date="2019-04" db="EMBL/GenBank/DDBJ databases">
        <title>Crenobacter sp. nov.</title>
        <authorList>
            <person name="Shi S."/>
        </authorList>
    </citation>
    <scope>NUCLEOTIDE SEQUENCE [LARGE SCALE GENOMIC DNA]</scope>
    <source>
        <strain evidence="1 2">GY 70310</strain>
    </source>
</reference>
<keyword evidence="2" id="KW-1185">Reference proteome</keyword>
<organism evidence="1 2">
    <name type="scientific">Crenobacter intestini</name>
    <dbReference type="NCBI Taxonomy" id="2563443"/>
    <lineage>
        <taxon>Bacteria</taxon>
        <taxon>Pseudomonadati</taxon>
        <taxon>Pseudomonadota</taxon>
        <taxon>Betaproteobacteria</taxon>
        <taxon>Neisseriales</taxon>
        <taxon>Neisseriaceae</taxon>
        <taxon>Crenobacter</taxon>
    </lineage>
</organism>
<dbReference type="RefSeq" id="WP_136554261.1">
    <property type="nucleotide sequence ID" value="NZ_STGJ01000012.1"/>
</dbReference>
<comment type="caution">
    <text evidence="1">The sequence shown here is derived from an EMBL/GenBank/DDBJ whole genome shotgun (WGS) entry which is preliminary data.</text>
</comment>
<sequence length="148" mass="15509">MTPRGKLASIFVLCVSPVVLSTALYFGAPPAGGKSYGTLLPTRPFADAAPGAWPAGRWVLVQYEAAPCDAACRDRLAGLERIRVAQGEQSNRLATLQLSAAGKAPGSRVLVDPRGNQVLAYPASADPVRLIREVGKVIKTNNGLGREG</sequence>